<evidence type="ECO:0000313" key="1">
    <source>
        <dbReference type="EMBL" id="KPV77399.1"/>
    </source>
</evidence>
<reference evidence="1 2" key="1">
    <citation type="journal article" date="2015" name="Front. Microbiol.">
        <title>Genome sequence of the plant growth promoting endophytic yeast Rhodotorula graminis WP1.</title>
        <authorList>
            <person name="Firrincieli A."/>
            <person name="Otillar R."/>
            <person name="Salamov A."/>
            <person name="Schmutz J."/>
            <person name="Khan Z."/>
            <person name="Redman R.S."/>
            <person name="Fleck N.D."/>
            <person name="Lindquist E."/>
            <person name="Grigoriev I.V."/>
            <person name="Doty S.L."/>
        </authorList>
    </citation>
    <scope>NUCLEOTIDE SEQUENCE [LARGE SCALE GENOMIC DNA]</scope>
    <source>
        <strain evidence="1 2">WP1</strain>
    </source>
</reference>
<dbReference type="Proteomes" id="UP000053890">
    <property type="component" value="Unassembled WGS sequence"/>
</dbReference>
<sequence>MSAVVSCVIPTGILARDKFLSPHFTGLHLVLKHLIRTKRRDPNRFVVRDRSALIRWREAVEDHLTSAWVAAPAEHRELFAKAMVWWDRRLQHGDLLIAQMPPTSVLKGWLGGDTRMERYWDEDTKTWRTHLPHDLARASAAAHSLSKAPRAQLGLRAAQIYGLDGQDWEERNAARRF</sequence>
<keyword evidence="2" id="KW-1185">Reference proteome</keyword>
<dbReference type="EMBL" id="KQ474074">
    <property type="protein sequence ID" value="KPV77399.1"/>
    <property type="molecule type" value="Genomic_DNA"/>
</dbReference>
<protein>
    <submittedName>
        <fullName evidence="1">Uncharacterized protein</fullName>
    </submittedName>
</protein>
<proteinExistence type="predicted"/>
<name>A0A194S9Y8_RHOGW</name>
<accession>A0A194S9Y8</accession>
<dbReference type="AlphaFoldDB" id="A0A194S9Y8"/>
<evidence type="ECO:0000313" key="2">
    <source>
        <dbReference type="Proteomes" id="UP000053890"/>
    </source>
</evidence>
<dbReference type="GeneID" id="28974325"/>
<gene>
    <name evidence="1" type="ORF">RHOBADRAFT_41391</name>
</gene>
<dbReference type="RefSeq" id="XP_018273448.1">
    <property type="nucleotide sequence ID" value="XM_018413876.1"/>
</dbReference>
<organism evidence="1 2">
    <name type="scientific">Rhodotorula graminis (strain WP1)</name>
    <dbReference type="NCBI Taxonomy" id="578459"/>
    <lineage>
        <taxon>Eukaryota</taxon>
        <taxon>Fungi</taxon>
        <taxon>Dikarya</taxon>
        <taxon>Basidiomycota</taxon>
        <taxon>Pucciniomycotina</taxon>
        <taxon>Microbotryomycetes</taxon>
        <taxon>Sporidiobolales</taxon>
        <taxon>Sporidiobolaceae</taxon>
        <taxon>Rhodotorula</taxon>
    </lineage>
</organism>